<organism evidence="2 3">
    <name type="scientific">Chromobacterium violaceum</name>
    <dbReference type="NCBI Taxonomy" id="536"/>
    <lineage>
        <taxon>Bacteria</taxon>
        <taxon>Pseudomonadati</taxon>
        <taxon>Pseudomonadota</taxon>
        <taxon>Betaproteobacteria</taxon>
        <taxon>Neisseriales</taxon>
        <taxon>Chromobacteriaceae</taxon>
        <taxon>Chromobacterium</taxon>
    </lineage>
</organism>
<accession>A0A3S4LDT3</accession>
<dbReference type="EMBL" id="LR134182">
    <property type="protein sequence ID" value="VEB39990.1"/>
    <property type="molecule type" value="Genomic_DNA"/>
</dbReference>
<feature type="chain" id="PRO_5018630140" description="Glycine zipper domain-containing protein" evidence="1">
    <location>
        <begin position="28"/>
        <end position="184"/>
    </location>
</feature>
<sequence length="184" mass="19731">MKTRYRMLLLPPLLAACATLPTGPTVAVMPAQGKPFDVFAQEEQQCRAYAAGSIGGDSNQAANASLAGNMALGTVAGAAAGALIGGNHQGAGSAPASACWPAPRRRLQRRLRRLRFPNPLQHRLLAVHVREGQSAARPVSGAARLSAAAAALLIQYGRNKRQQKPFNILKQKENFRKHLRSNWH</sequence>
<evidence type="ECO:0000313" key="2">
    <source>
        <dbReference type="EMBL" id="VEB39990.1"/>
    </source>
</evidence>
<feature type="signal peptide" evidence="1">
    <location>
        <begin position="1"/>
        <end position="27"/>
    </location>
</feature>
<evidence type="ECO:0008006" key="4">
    <source>
        <dbReference type="Google" id="ProtNLM"/>
    </source>
</evidence>
<reference evidence="2 3" key="1">
    <citation type="submission" date="2018-12" db="EMBL/GenBank/DDBJ databases">
        <authorList>
            <consortium name="Pathogen Informatics"/>
        </authorList>
    </citation>
    <scope>NUCLEOTIDE SEQUENCE [LARGE SCALE GENOMIC DNA]</scope>
    <source>
        <strain evidence="2 3">NCTC9695</strain>
    </source>
</reference>
<dbReference type="Proteomes" id="UP000275777">
    <property type="component" value="Chromosome"/>
</dbReference>
<dbReference type="AlphaFoldDB" id="A0A3S4LDT3"/>
<proteinExistence type="predicted"/>
<protein>
    <recommendedName>
        <fullName evidence="4">Glycine zipper domain-containing protein</fullName>
    </recommendedName>
</protein>
<keyword evidence="1" id="KW-0732">Signal</keyword>
<evidence type="ECO:0000256" key="1">
    <source>
        <dbReference type="SAM" id="SignalP"/>
    </source>
</evidence>
<evidence type="ECO:0000313" key="3">
    <source>
        <dbReference type="Proteomes" id="UP000275777"/>
    </source>
</evidence>
<dbReference type="PROSITE" id="PS51257">
    <property type="entry name" value="PROKAR_LIPOPROTEIN"/>
    <property type="match status" value="1"/>
</dbReference>
<gene>
    <name evidence="2" type="ORF">NCTC9695_00375</name>
</gene>
<name>A0A3S4LDT3_CHRVL</name>